<sequence>MIGLRALRVAGTTAPWTALGFSVRPEPLVPGLDIGTTSLDLEPAAAGIIGWTLVGEGPAQLDGLRTTWIDDPGPLRATLHPNGATRLDHVVVMTPSLQRTTGALGDAGLELRRTRDAGTPDRPLQQGFYRLGEVILEVVGDVPPEGPARFWGLVAVVPDVDALAGQLGPRLVGTPKDAVQPGRRILTVRREAGLPVPFAFLTPDPRRG</sequence>
<protein>
    <submittedName>
        <fullName evidence="1">Glyoxalase</fullName>
    </submittedName>
</protein>
<proteinExistence type="predicted"/>
<dbReference type="OrthoDB" id="5181113at2"/>
<dbReference type="RefSeq" id="WP_107571065.1">
    <property type="nucleotide sequence ID" value="NZ_PYYB01000004.1"/>
</dbReference>
<reference evidence="1 2" key="1">
    <citation type="submission" date="2018-03" db="EMBL/GenBank/DDBJ databases">
        <title>Aquarubrobacter algicola gen. nov., sp. nov., a novel actinobacterium isolated from shallow eutrophic lake during the end of cyanobacterial harmful algal blooms.</title>
        <authorList>
            <person name="Chun S.J."/>
        </authorList>
    </citation>
    <scope>NUCLEOTIDE SEQUENCE [LARGE SCALE GENOMIC DNA]</scope>
    <source>
        <strain evidence="1 2">Seoho-28</strain>
    </source>
</reference>
<accession>A0A2T4UCN9</accession>
<gene>
    <name evidence="1" type="ORF">C7Y72_20555</name>
</gene>
<dbReference type="AlphaFoldDB" id="A0A2T4UCN9"/>
<name>A0A2T4UCN9_9ACTN</name>
<dbReference type="InterPro" id="IPR029068">
    <property type="entry name" value="Glyas_Bleomycin-R_OHBP_Dase"/>
</dbReference>
<keyword evidence="2" id="KW-1185">Reference proteome</keyword>
<evidence type="ECO:0000313" key="1">
    <source>
        <dbReference type="EMBL" id="PTL54964.1"/>
    </source>
</evidence>
<organism evidence="1 2">
    <name type="scientific">Paraconexibacter algicola</name>
    <dbReference type="NCBI Taxonomy" id="2133960"/>
    <lineage>
        <taxon>Bacteria</taxon>
        <taxon>Bacillati</taxon>
        <taxon>Actinomycetota</taxon>
        <taxon>Thermoleophilia</taxon>
        <taxon>Solirubrobacterales</taxon>
        <taxon>Paraconexibacteraceae</taxon>
        <taxon>Paraconexibacter</taxon>
    </lineage>
</organism>
<dbReference type="SUPFAM" id="SSF54593">
    <property type="entry name" value="Glyoxalase/Bleomycin resistance protein/Dihydroxybiphenyl dioxygenase"/>
    <property type="match status" value="1"/>
</dbReference>
<dbReference type="Proteomes" id="UP000240739">
    <property type="component" value="Unassembled WGS sequence"/>
</dbReference>
<dbReference type="EMBL" id="PYYB01000004">
    <property type="protein sequence ID" value="PTL54964.1"/>
    <property type="molecule type" value="Genomic_DNA"/>
</dbReference>
<evidence type="ECO:0000313" key="2">
    <source>
        <dbReference type="Proteomes" id="UP000240739"/>
    </source>
</evidence>
<comment type="caution">
    <text evidence="1">The sequence shown here is derived from an EMBL/GenBank/DDBJ whole genome shotgun (WGS) entry which is preliminary data.</text>
</comment>